<dbReference type="Proteomes" id="UP001054837">
    <property type="component" value="Unassembled WGS sequence"/>
</dbReference>
<organism evidence="2 3">
    <name type="scientific">Caerostris darwini</name>
    <dbReference type="NCBI Taxonomy" id="1538125"/>
    <lineage>
        <taxon>Eukaryota</taxon>
        <taxon>Metazoa</taxon>
        <taxon>Ecdysozoa</taxon>
        <taxon>Arthropoda</taxon>
        <taxon>Chelicerata</taxon>
        <taxon>Arachnida</taxon>
        <taxon>Araneae</taxon>
        <taxon>Araneomorphae</taxon>
        <taxon>Entelegynae</taxon>
        <taxon>Araneoidea</taxon>
        <taxon>Araneidae</taxon>
        <taxon>Caerostris</taxon>
    </lineage>
</organism>
<proteinExistence type="predicted"/>
<accession>A0AAV4Q755</accession>
<gene>
    <name evidence="2" type="ORF">CDAR_253651</name>
</gene>
<dbReference type="AlphaFoldDB" id="A0AAV4Q755"/>
<evidence type="ECO:0000313" key="3">
    <source>
        <dbReference type="Proteomes" id="UP001054837"/>
    </source>
</evidence>
<feature type="region of interest" description="Disordered" evidence="1">
    <location>
        <begin position="94"/>
        <end position="114"/>
    </location>
</feature>
<feature type="region of interest" description="Disordered" evidence="1">
    <location>
        <begin position="47"/>
        <end position="72"/>
    </location>
</feature>
<reference evidence="2 3" key="1">
    <citation type="submission" date="2021-06" db="EMBL/GenBank/DDBJ databases">
        <title>Caerostris darwini draft genome.</title>
        <authorList>
            <person name="Kono N."/>
            <person name="Arakawa K."/>
        </authorList>
    </citation>
    <scope>NUCLEOTIDE SEQUENCE [LARGE SCALE GENOMIC DNA]</scope>
</reference>
<feature type="compositionally biased region" description="Basic and acidic residues" evidence="1">
    <location>
        <begin position="49"/>
        <end position="59"/>
    </location>
</feature>
<keyword evidence="3" id="KW-1185">Reference proteome</keyword>
<evidence type="ECO:0000313" key="2">
    <source>
        <dbReference type="EMBL" id="GIY04236.1"/>
    </source>
</evidence>
<evidence type="ECO:0000256" key="1">
    <source>
        <dbReference type="SAM" id="MobiDB-lite"/>
    </source>
</evidence>
<name>A0AAV4Q755_9ARAC</name>
<dbReference type="EMBL" id="BPLQ01003906">
    <property type="protein sequence ID" value="GIY04236.1"/>
    <property type="molecule type" value="Genomic_DNA"/>
</dbReference>
<sequence length="114" mass="13044">MHTPAELLMILLKVRSNIIIDGLDMRDLIPSVRMQWDGNCALPFFTPGRLDDKQHDRQPRQHAKGPQPNHTSAAQWLFNVKMTLFVERCALPQGRRSGKSGFREDLEAKNIPNL</sequence>
<protein>
    <submittedName>
        <fullName evidence="2">Uncharacterized protein</fullName>
    </submittedName>
</protein>
<comment type="caution">
    <text evidence="2">The sequence shown here is derived from an EMBL/GenBank/DDBJ whole genome shotgun (WGS) entry which is preliminary data.</text>
</comment>